<organism evidence="2 3">
    <name type="scientific">Mycobacterium florentinum</name>
    <dbReference type="NCBI Taxonomy" id="292462"/>
    <lineage>
        <taxon>Bacteria</taxon>
        <taxon>Bacillati</taxon>
        <taxon>Actinomycetota</taxon>
        <taxon>Actinomycetes</taxon>
        <taxon>Mycobacteriales</taxon>
        <taxon>Mycobacteriaceae</taxon>
        <taxon>Mycobacterium</taxon>
        <taxon>Mycobacterium simiae complex</taxon>
    </lineage>
</organism>
<feature type="transmembrane region" description="Helical" evidence="1">
    <location>
        <begin position="139"/>
        <end position="164"/>
    </location>
</feature>
<keyword evidence="1" id="KW-1133">Transmembrane helix</keyword>
<dbReference type="RefSeq" id="WP_085221606.1">
    <property type="nucleotide sequence ID" value="NZ_AP022576.1"/>
</dbReference>
<keyword evidence="1" id="KW-0812">Transmembrane</keyword>
<evidence type="ECO:0000313" key="2">
    <source>
        <dbReference type="EMBL" id="ORV54544.1"/>
    </source>
</evidence>
<dbReference type="EMBL" id="LQOV01000008">
    <property type="protein sequence ID" value="ORV54544.1"/>
    <property type="molecule type" value="Genomic_DNA"/>
</dbReference>
<accession>A0A1X1UCL4</accession>
<feature type="transmembrane region" description="Helical" evidence="1">
    <location>
        <begin position="59"/>
        <end position="83"/>
    </location>
</feature>
<feature type="transmembrane region" description="Helical" evidence="1">
    <location>
        <begin position="95"/>
        <end position="119"/>
    </location>
</feature>
<evidence type="ECO:0008006" key="4">
    <source>
        <dbReference type="Google" id="ProtNLM"/>
    </source>
</evidence>
<reference evidence="2 3" key="1">
    <citation type="submission" date="2016-01" db="EMBL/GenBank/DDBJ databases">
        <title>The new phylogeny of the genus Mycobacterium.</title>
        <authorList>
            <person name="Tarcisio F."/>
            <person name="Conor M."/>
            <person name="Antonella G."/>
            <person name="Elisabetta G."/>
            <person name="Giulia F.S."/>
            <person name="Sara T."/>
            <person name="Anna F."/>
            <person name="Clotilde B."/>
            <person name="Roberto B."/>
            <person name="Veronica D.S."/>
            <person name="Fabio R."/>
            <person name="Monica P."/>
            <person name="Olivier J."/>
            <person name="Enrico T."/>
            <person name="Nicola S."/>
        </authorList>
    </citation>
    <scope>NUCLEOTIDE SEQUENCE [LARGE SCALE GENOMIC DNA]</scope>
    <source>
        <strain evidence="2 3">DSM 44852</strain>
    </source>
</reference>
<keyword evidence="1" id="KW-0472">Membrane</keyword>
<comment type="caution">
    <text evidence="2">The sequence shown here is derived from an EMBL/GenBank/DDBJ whole genome shotgun (WGS) entry which is preliminary data.</text>
</comment>
<evidence type="ECO:0000256" key="1">
    <source>
        <dbReference type="SAM" id="Phobius"/>
    </source>
</evidence>
<dbReference type="STRING" id="292462.AWC05_18310"/>
<evidence type="ECO:0000313" key="3">
    <source>
        <dbReference type="Proteomes" id="UP000193010"/>
    </source>
</evidence>
<gene>
    <name evidence="2" type="ORF">AWC05_18310</name>
</gene>
<keyword evidence="3" id="KW-1185">Reference proteome</keyword>
<dbReference type="OrthoDB" id="4708434at2"/>
<dbReference type="AlphaFoldDB" id="A0A1X1UCL4"/>
<feature type="transmembrane region" description="Helical" evidence="1">
    <location>
        <begin position="176"/>
        <end position="196"/>
    </location>
</feature>
<sequence length="258" mass="28703">MRTDGFHPTVLKVCAYTGFAFAFFWPFAATVVSGYQYILPPSAADPAPKVVAEYLANTTGIRIATVIFIFSSILYTTWSMSIVQMVRRRERQWPILFNIMVVAVACEVVVVMFIGFFFGAASWRPGETSADVTQALNDLGWLGVLFTGAPFALFQICLAVTILLDKSARPTYPRWSAYFNLFSAFFMCEASLLLFFKTGPFSQNGVLVFYVPMIVFFVWIVMFSVLTLRAINAEAQERANDQPLVGGPPLRSPTAAAR</sequence>
<protein>
    <recommendedName>
        <fullName evidence="4">DUF4386 domain-containing protein</fullName>
    </recommendedName>
</protein>
<dbReference type="Proteomes" id="UP000193010">
    <property type="component" value="Unassembled WGS sequence"/>
</dbReference>
<name>A0A1X1UCL4_MYCFL</name>
<feature type="transmembrane region" description="Helical" evidence="1">
    <location>
        <begin position="208"/>
        <end position="228"/>
    </location>
</feature>
<feature type="transmembrane region" description="Helical" evidence="1">
    <location>
        <begin position="12"/>
        <end position="39"/>
    </location>
</feature>
<proteinExistence type="predicted"/>